<gene>
    <name evidence="1" type="ORF">AVEN_49679_1</name>
</gene>
<sequence>SYVLLGKWAMVGVTRSRDHWEIAVLDLPKQCGDLQQPEASLSQNLEGPVHLSPGF</sequence>
<evidence type="ECO:0000313" key="2">
    <source>
        <dbReference type="Proteomes" id="UP000499080"/>
    </source>
</evidence>
<protein>
    <submittedName>
        <fullName evidence="1">Uncharacterized protein</fullName>
    </submittedName>
</protein>
<keyword evidence="2" id="KW-1185">Reference proteome</keyword>
<proteinExistence type="predicted"/>
<feature type="non-terminal residue" evidence="1">
    <location>
        <position position="1"/>
    </location>
</feature>
<dbReference type="Proteomes" id="UP000499080">
    <property type="component" value="Unassembled WGS sequence"/>
</dbReference>
<comment type="caution">
    <text evidence="1">The sequence shown here is derived from an EMBL/GenBank/DDBJ whole genome shotgun (WGS) entry which is preliminary data.</text>
</comment>
<name>A0A4Y2WJ33_ARAVE</name>
<dbReference type="AlphaFoldDB" id="A0A4Y2WJ33"/>
<dbReference type="EMBL" id="BGPR01061578">
    <property type="protein sequence ID" value="GBO37229.1"/>
    <property type="molecule type" value="Genomic_DNA"/>
</dbReference>
<organism evidence="1 2">
    <name type="scientific">Araneus ventricosus</name>
    <name type="common">Orbweaver spider</name>
    <name type="synonym">Epeira ventricosa</name>
    <dbReference type="NCBI Taxonomy" id="182803"/>
    <lineage>
        <taxon>Eukaryota</taxon>
        <taxon>Metazoa</taxon>
        <taxon>Ecdysozoa</taxon>
        <taxon>Arthropoda</taxon>
        <taxon>Chelicerata</taxon>
        <taxon>Arachnida</taxon>
        <taxon>Araneae</taxon>
        <taxon>Araneomorphae</taxon>
        <taxon>Entelegynae</taxon>
        <taxon>Araneoidea</taxon>
        <taxon>Araneidae</taxon>
        <taxon>Araneus</taxon>
    </lineage>
</organism>
<reference evidence="1 2" key="1">
    <citation type="journal article" date="2019" name="Sci. Rep.">
        <title>Orb-weaving spider Araneus ventricosus genome elucidates the spidroin gene catalogue.</title>
        <authorList>
            <person name="Kono N."/>
            <person name="Nakamura H."/>
            <person name="Ohtoshi R."/>
            <person name="Moran D.A.P."/>
            <person name="Shinohara A."/>
            <person name="Yoshida Y."/>
            <person name="Fujiwara M."/>
            <person name="Mori M."/>
            <person name="Tomita M."/>
            <person name="Arakawa K."/>
        </authorList>
    </citation>
    <scope>NUCLEOTIDE SEQUENCE [LARGE SCALE GENOMIC DNA]</scope>
</reference>
<evidence type="ECO:0000313" key="1">
    <source>
        <dbReference type="EMBL" id="GBO37229.1"/>
    </source>
</evidence>
<accession>A0A4Y2WJ33</accession>